<reference evidence="2" key="1">
    <citation type="journal article" date="2019" name="Int. J. Syst. Evol. Microbiol.">
        <title>The Global Catalogue of Microorganisms (GCM) 10K type strain sequencing project: providing services to taxonomists for standard genome sequencing and annotation.</title>
        <authorList>
            <consortium name="The Broad Institute Genomics Platform"/>
            <consortium name="The Broad Institute Genome Sequencing Center for Infectious Disease"/>
            <person name="Wu L."/>
            <person name="Ma J."/>
        </authorList>
    </citation>
    <scope>NUCLEOTIDE SEQUENCE [LARGE SCALE GENOMIC DNA]</scope>
    <source>
        <strain evidence="2">CGMCC 4.7152</strain>
    </source>
</reference>
<comment type="caution">
    <text evidence="1">The sequence shown here is derived from an EMBL/GenBank/DDBJ whole genome shotgun (WGS) entry which is preliminary data.</text>
</comment>
<name>A0ABV9W170_9ACTN</name>
<evidence type="ECO:0000313" key="1">
    <source>
        <dbReference type="EMBL" id="MFC5001595.1"/>
    </source>
</evidence>
<organism evidence="1 2">
    <name type="scientific">Dactylosporangium cerinum</name>
    <dbReference type="NCBI Taxonomy" id="1434730"/>
    <lineage>
        <taxon>Bacteria</taxon>
        <taxon>Bacillati</taxon>
        <taxon>Actinomycetota</taxon>
        <taxon>Actinomycetes</taxon>
        <taxon>Micromonosporales</taxon>
        <taxon>Micromonosporaceae</taxon>
        <taxon>Dactylosporangium</taxon>
    </lineage>
</organism>
<sequence>MTAAVLPLLASWVSEPDFDAVEPLLHHAGLVQARDASDALAVQAALLALSGEDGSFRNGLVLLRGELVDRHADIVEDAPQRALGDVARLPCTGTVVPRPSGCRMMWWLP</sequence>
<dbReference type="RefSeq" id="WP_380118827.1">
    <property type="nucleotide sequence ID" value="NZ_JBHSIU010000037.1"/>
</dbReference>
<protein>
    <submittedName>
        <fullName evidence="1">Uncharacterized protein</fullName>
    </submittedName>
</protein>
<dbReference type="EMBL" id="JBHSIU010000037">
    <property type="protein sequence ID" value="MFC5001595.1"/>
    <property type="molecule type" value="Genomic_DNA"/>
</dbReference>
<accession>A0ABV9W170</accession>
<gene>
    <name evidence="1" type="ORF">ACFPIJ_27635</name>
</gene>
<evidence type="ECO:0000313" key="2">
    <source>
        <dbReference type="Proteomes" id="UP001595912"/>
    </source>
</evidence>
<proteinExistence type="predicted"/>
<dbReference type="Proteomes" id="UP001595912">
    <property type="component" value="Unassembled WGS sequence"/>
</dbReference>
<keyword evidence="2" id="KW-1185">Reference proteome</keyword>